<name>A0A9W7VYU4_9PEZI</name>
<dbReference type="AlphaFoldDB" id="A0A9W7VYU4"/>
<organism evidence="1 2">
    <name type="scientific">Teratosphaeria destructans</name>
    <dbReference type="NCBI Taxonomy" id="418781"/>
    <lineage>
        <taxon>Eukaryota</taxon>
        <taxon>Fungi</taxon>
        <taxon>Dikarya</taxon>
        <taxon>Ascomycota</taxon>
        <taxon>Pezizomycotina</taxon>
        <taxon>Dothideomycetes</taxon>
        <taxon>Dothideomycetidae</taxon>
        <taxon>Mycosphaerellales</taxon>
        <taxon>Teratosphaeriaceae</taxon>
        <taxon>Teratosphaeria</taxon>
    </lineage>
</organism>
<proteinExistence type="predicted"/>
<dbReference type="EMBL" id="RIBY02002334">
    <property type="protein sequence ID" value="KAH9819334.1"/>
    <property type="molecule type" value="Genomic_DNA"/>
</dbReference>
<evidence type="ECO:0000313" key="1">
    <source>
        <dbReference type="EMBL" id="KAH9819334.1"/>
    </source>
</evidence>
<accession>A0A9W7VYU4</accession>
<keyword evidence="2" id="KW-1185">Reference proteome</keyword>
<comment type="caution">
    <text evidence="1">The sequence shown here is derived from an EMBL/GenBank/DDBJ whole genome shotgun (WGS) entry which is preliminary data.</text>
</comment>
<gene>
    <name evidence="1" type="ORF">Tdes44962_MAKER05280</name>
</gene>
<evidence type="ECO:0000313" key="2">
    <source>
        <dbReference type="Proteomes" id="UP001138500"/>
    </source>
</evidence>
<sequence length="67" mass="7730">MPLTVLPDHEAYPSLGPNVDKKWLRVIKPIGELAPVLFCTHIWTSPFWYTGFTDLQSCEDSNRRLMP</sequence>
<reference evidence="1 2" key="1">
    <citation type="journal article" date="2018" name="IMA Fungus">
        <title>IMA Genome-F 10: Nine draft genome sequences of Claviceps purpurea s.lat., including C. arundinis, C. humidiphila, and C. cf. spartinae, pseudomolecules for the pitch canker pathogen Fusarium circinatum, draft genome of Davidsoniella eucalypti, Grosmannia galeiformis, Quambalaria eucalypti, and Teratosphaeria destructans.</title>
        <authorList>
            <person name="Wingfield B.D."/>
            <person name="Liu M."/>
            <person name="Nguyen H.D."/>
            <person name="Lane F.A."/>
            <person name="Morgan S.W."/>
            <person name="De Vos L."/>
            <person name="Wilken P.M."/>
            <person name="Duong T.A."/>
            <person name="Aylward J."/>
            <person name="Coetzee M.P."/>
            <person name="Dadej K."/>
            <person name="De Beer Z.W."/>
            <person name="Findlay W."/>
            <person name="Havenga M."/>
            <person name="Kolarik M."/>
            <person name="Menzies J.G."/>
            <person name="Naidoo K."/>
            <person name="Pochopski O."/>
            <person name="Shoukouhi P."/>
            <person name="Santana Q.C."/>
            <person name="Seifert K.A."/>
            <person name="Soal N."/>
            <person name="Steenkamp E.T."/>
            <person name="Tatham C.T."/>
            <person name="van der Nest M.A."/>
            <person name="Wingfield M.J."/>
        </authorList>
    </citation>
    <scope>NUCLEOTIDE SEQUENCE [LARGE SCALE GENOMIC DNA]</scope>
    <source>
        <strain evidence="1">CMW44962</strain>
    </source>
</reference>
<dbReference type="Proteomes" id="UP001138500">
    <property type="component" value="Unassembled WGS sequence"/>
</dbReference>
<protein>
    <submittedName>
        <fullName evidence="1">Uncharacterized protein</fullName>
    </submittedName>
</protein>
<reference evidence="1 2" key="2">
    <citation type="journal article" date="2021" name="Curr. Genet.">
        <title>Genetic response to nitrogen starvation in the aggressive Eucalyptus foliar pathogen Teratosphaeria destructans.</title>
        <authorList>
            <person name="Havenga M."/>
            <person name="Wingfield B.D."/>
            <person name="Wingfield M.J."/>
            <person name="Dreyer L.L."/>
            <person name="Roets F."/>
            <person name="Aylward J."/>
        </authorList>
    </citation>
    <scope>NUCLEOTIDE SEQUENCE [LARGE SCALE GENOMIC DNA]</scope>
    <source>
        <strain evidence="1">CMW44962</strain>
    </source>
</reference>